<evidence type="ECO:0000259" key="4">
    <source>
        <dbReference type="PROSITE" id="PS50042"/>
    </source>
</evidence>
<feature type="domain" description="Cyclic nucleotide-binding" evidence="4">
    <location>
        <begin position="22"/>
        <end position="128"/>
    </location>
</feature>
<feature type="domain" description="HTH crp-type" evidence="5">
    <location>
        <begin position="142"/>
        <end position="206"/>
    </location>
</feature>
<comment type="caution">
    <text evidence="6">The sequence shown here is derived from an EMBL/GenBank/DDBJ whole genome shotgun (WGS) entry which is preliminary data.</text>
</comment>
<dbReference type="Pfam" id="PF00027">
    <property type="entry name" value="cNMP_binding"/>
    <property type="match status" value="1"/>
</dbReference>
<keyword evidence="7" id="KW-1185">Reference proteome</keyword>
<accession>A0ABS9Z0V4</accession>
<dbReference type="Proteomes" id="UP001139104">
    <property type="component" value="Unassembled WGS sequence"/>
</dbReference>
<evidence type="ECO:0000259" key="5">
    <source>
        <dbReference type="PROSITE" id="PS51063"/>
    </source>
</evidence>
<evidence type="ECO:0000256" key="1">
    <source>
        <dbReference type="ARBA" id="ARBA00023015"/>
    </source>
</evidence>
<dbReference type="Gene3D" id="1.10.10.10">
    <property type="entry name" value="Winged helix-like DNA-binding domain superfamily/Winged helix DNA-binding domain"/>
    <property type="match status" value="1"/>
</dbReference>
<reference evidence="6" key="1">
    <citation type="journal article" date="2022" name="ISME J.">
        <title>Identification of active gaseous-alkane degraders at natural gas seeps.</title>
        <authorList>
            <person name="Farhan Ul Haque M."/>
            <person name="Hernandez M."/>
            <person name="Crombie A.T."/>
            <person name="Murrell J.C."/>
        </authorList>
    </citation>
    <scope>NUCLEOTIDE SEQUENCE</scope>
    <source>
        <strain evidence="6">PC2</strain>
    </source>
</reference>
<evidence type="ECO:0000256" key="3">
    <source>
        <dbReference type="ARBA" id="ARBA00023163"/>
    </source>
</evidence>
<dbReference type="RefSeq" id="WP_243065360.1">
    <property type="nucleotide sequence ID" value="NZ_JAIVFK010000008.1"/>
</dbReference>
<dbReference type="PRINTS" id="PR00034">
    <property type="entry name" value="HTHCRP"/>
</dbReference>
<name>A0ABS9Z0V4_9HYPH</name>
<evidence type="ECO:0000313" key="7">
    <source>
        <dbReference type="Proteomes" id="UP001139104"/>
    </source>
</evidence>
<evidence type="ECO:0000313" key="6">
    <source>
        <dbReference type="EMBL" id="MCI4681284.1"/>
    </source>
</evidence>
<dbReference type="InterPro" id="IPR036390">
    <property type="entry name" value="WH_DNA-bd_sf"/>
</dbReference>
<dbReference type="InterPro" id="IPR036388">
    <property type="entry name" value="WH-like_DNA-bd_sf"/>
</dbReference>
<evidence type="ECO:0000256" key="2">
    <source>
        <dbReference type="ARBA" id="ARBA00023125"/>
    </source>
</evidence>
<dbReference type="InterPro" id="IPR000595">
    <property type="entry name" value="cNMP-bd_dom"/>
</dbReference>
<dbReference type="SUPFAM" id="SSF51206">
    <property type="entry name" value="cAMP-binding domain-like"/>
    <property type="match status" value="1"/>
</dbReference>
<keyword evidence="3" id="KW-0804">Transcription</keyword>
<dbReference type="PROSITE" id="PS50042">
    <property type="entry name" value="CNMP_BINDING_3"/>
    <property type="match status" value="1"/>
</dbReference>
<keyword evidence="2" id="KW-0238">DNA-binding</keyword>
<dbReference type="InterPro" id="IPR012318">
    <property type="entry name" value="HTH_CRP"/>
</dbReference>
<dbReference type="Pfam" id="PF13545">
    <property type="entry name" value="HTH_Crp_2"/>
    <property type="match status" value="1"/>
</dbReference>
<dbReference type="InterPro" id="IPR050397">
    <property type="entry name" value="Env_Response_Regulators"/>
</dbReference>
<dbReference type="SUPFAM" id="SSF46785">
    <property type="entry name" value="Winged helix' DNA-binding domain"/>
    <property type="match status" value="1"/>
</dbReference>
<dbReference type="PROSITE" id="PS51063">
    <property type="entry name" value="HTH_CRP_2"/>
    <property type="match status" value="1"/>
</dbReference>
<protein>
    <submittedName>
        <fullName evidence="6">Crp/Fnr family transcriptional regulator</fullName>
    </submittedName>
</protein>
<dbReference type="InterPro" id="IPR018490">
    <property type="entry name" value="cNMP-bd_dom_sf"/>
</dbReference>
<dbReference type="EMBL" id="JAIVFP010000001">
    <property type="protein sequence ID" value="MCI4681284.1"/>
    <property type="molecule type" value="Genomic_DNA"/>
</dbReference>
<dbReference type="SMART" id="SM00419">
    <property type="entry name" value="HTH_CRP"/>
    <property type="match status" value="1"/>
</dbReference>
<organism evidence="6 7">
    <name type="scientific">Candidatus Rhodoblastus alkanivorans</name>
    <dbReference type="NCBI Taxonomy" id="2954117"/>
    <lineage>
        <taxon>Bacteria</taxon>
        <taxon>Pseudomonadati</taxon>
        <taxon>Pseudomonadota</taxon>
        <taxon>Alphaproteobacteria</taxon>
        <taxon>Hyphomicrobiales</taxon>
        <taxon>Rhodoblastaceae</taxon>
        <taxon>Rhodoblastus</taxon>
    </lineage>
</organism>
<keyword evidence="1" id="KW-0805">Transcription regulation</keyword>
<dbReference type="InterPro" id="IPR014710">
    <property type="entry name" value="RmlC-like_jellyroll"/>
</dbReference>
<dbReference type="Gene3D" id="2.60.120.10">
    <property type="entry name" value="Jelly Rolls"/>
    <property type="match status" value="1"/>
</dbReference>
<proteinExistence type="predicted"/>
<dbReference type="CDD" id="cd00038">
    <property type="entry name" value="CAP_ED"/>
    <property type="match status" value="1"/>
</dbReference>
<dbReference type="PANTHER" id="PTHR24567">
    <property type="entry name" value="CRP FAMILY TRANSCRIPTIONAL REGULATORY PROTEIN"/>
    <property type="match status" value="1"/>
</dbReference>
<dbReference type="PANTHER" id="PTHR24567:SF74">
    <property type="entry name" value="HTH-TYPE TRANSCRIPTIONAL REGULATOR ARCR"/>
    <property type="match status" value="1"/>
</dbReference>
<sequence>MLQSFAPLARLDRAARDALARLPEVHVGRGKQLFAPGSSCQGFVLLLEGIIRVSVTAENGRRLLLYRVAPGQTCVQTTLCLMGGLDYTAEGVAETELRLVIAPPPLFERLLREAPDFSRFVFERFGARLAEMTRLIETIAFLRVDARLAAALLARADRRGEMAATHQDLAEDIGAAREVVSRQLAEFQRAGLLRLGRGRICLTDRAGLADFACVT</sequence>
<gene>
    <name evidence="6" type="ORF">K2U94_00595</name>
</gene>